<dbReference type="CDD" id="cd01355">
    <property type="entry name" value="AcnX"/>
    <property type="match status" value="1"/>
</dbReference>
<organism evidence="12 13">
    <name type="scientific">Methanonatronarchaeum thermophilum</name>
    <dbReference type="NCBI Taxonomy" id="1927129"/>
    <lineage>
        <taxon>Archaea</taxon>
        <taxon>Methanobacteriati</taxon>
        <taxon>Methanobacteriota</taxon>
        <taxon>Methanonatronarchaeia</taxon>
        <taxon>Methanonatronarchaeales</taxon>
        <taxon>Methanonatronarchaeaceae</taxon>
        <taxon>Methanonatronarchaeum</taxon>
    </lineage>
</organism>
<comment type="catalytic activity">
    <reaction evidence="5">
        <text>(R)-5-phosphomevalonate = (2E)-3-methyl-5-phosphooxypent-2-enoate + H2O</text>
        <dbReference type="Rhea" id="RHEA:78975"/>
        <dbReference type="ChEBI" id="CHEBI:15377"/>
        <dbReference type="ChEBI" id="CHEBI:58146"/>
        <dbReference type="ChEBI" id="CHEBI:229665"/>
        <dbReference type="EC" id="4.2.1.182"/>
    </reaction>
    <physiologicalReaction direction="left-to-right" evidence="5">
        <dbReference type="Rhea" id="RHEA:78976"/>
    </physiologicalReaction>
</comment>
<dbReference type="EC" id="4.2.1.182" evidence="9"/>
<gene>
    <name evidence="12" type="ORF">AMET1_0310</name>
</gene>
<evidence type="ECO:0000256" key="3">
    <source>
        <dbReference type="ARBA" id="ARBA00023229"/>
    </source>
</evidence>
<dbReference type="PANTHER" id="PTHR36577:SF3">
    <property type="entry name" value="DUF521 DOMAIN PROTEIN (AFU_ORTHOLOGUE AFUA_6G00490)"/>
    <property type="match status" value="1"/>
</dbReference>
<reference evidence="12 13" key="1">
    <citation type="submission" date="2016-12" db="EMBL/GenBank/DDBJ databases">
        <title>Discovery of methanogenic haloarchaea.</title>
        <authorList>
            <person name="Sorokin D.Y."/>
            <person name="Makarova K.S."/>
            <person name="Abbas B."/>
            <person name="Ferrer M."/>
            <person name="Golyshin P.N."/>
        </authorList>
    </citation>
    <scope>NUCLEOTIDE SEQUENCE [LARGE SCALE GENOMIC DNA]</scope>
    <source>
        <strain evidence="12">AMET1</strain>
    </source>
</reference>
<protein>
    <recommendedName>
        <fullName evidence="10">Phosphomevalonate dehydratase large subunit</fullName>
        <ecNumber evidence="9">4.2.1.182</ecNumber>
    </recommendedName>
</protein>
<evidence type="ECO:0000259" key="11">
    <source>
        <dbReference type="Pfam" id="PF04412"/>
    </source>
</evidence>
<accession>A0A1Y3GED4</accession>
<dbReference type="InterPro" id="IPR007506">
    <property type="entry name" value="PMDh-L-like_dom"/>
</dbReference>
<keyword evidence="4" id="KW-0456">Lyase</keyword>
<keyword evidence="3" id="KW-0414">Isoprene biosynthesis</keyword>
<sequence length="389" mass="43141">MQLTKSEEKTLDGEKGEVCQKAMEILATLGDIYNADKLIEIQSVQVAGVSYKTIGDAGIEFLNDMKGEKVRVPTQLNPAGMDLEHWEKQGVPKKFAKKQKQILEIFKEMNINIKCTCTPYLTGLPHGYGQHLAWSESSAVSYVNSVIGARTNREGGPSALAAALIGKTPNYGYHLKENRKPDITIKVEKELQNSDYGALGRIIGREVGNQVPYYILKSKPNKDELKGLGAAMAATGAVALYHIENQTPENSQFKKPKNTINVTKKQIENEYQGSKENIDLVALGCPHLSPNQLKTIEKLLKNRQTKKETWIFLPREIKNKMQNTVQNITESGAKIITDTCMVVSPLEEIGFKKIMVDSGKAATYIPSMCNAEVTYSNLKECIEVACNEN</sequence>
<evidence type="ECO:0000256" key="4">
    <source>
        <dbReference type="ARBA" id="ARBA00023239"/>
    </source>
</evidence>
<evidence type="ECO:0000256" key="7">
    <source>
        <dbReference type="ARBA" id="ARBA00046333"/>
    </source>
</evidence>
<dbReference type="AlphaFoldDB" id="A0A1Y3GED4"/>
<dbReference type="GO" id="GO:0016829">
    <property type="term" value="F:lyase activity"/>
    <property type="evidence" value="ECO:0007669"/>
    <property type="project" value="UniProtKB-KW"/>
</dbReference>
<keyword evidence="2" id="KW-0408">Iron</keyword>
<evidence type="ECO:0000256" key="8">
    <source>
        <dbReference type="ARBA" id="ARBA00046520"/>
    </source>
</evidence>
<dbReference type="OrthoDB" id="25253at2157"/>
<comment type="similarity">
    <text evidence="7">Belongs to the AcnX type II large subunit family.</text>
</comment>
<comment type="caution">
    <text evidence="12">The sequence shown here is derived from an EMBL/GenBank/DDBJ whole genome shotgun (WGS) entry which is preliminary data.</text>
</comment>
<dbReference type="EMBL" id="MRZU01000003">
    <property type="protein sequence ID" value="OUJ18663.1"/>
    <property type="molecule type" value="Genomic_DNA"/>
</dbReference>
<dbReference type="Pfam" id="PF04412">
    <property type="entry name" value="AcnX"/>
    <property type="match status" value="1"/>
</dbReference>
<comment type="subunit">
    <text evidence="8">Heterodimer composed of a large subunit (PMDh-L) and a small subunit (PMDh-S).</text>
</comment>
<proteinExistence type="inferred from homology"/>
<evidence type="ECO:0000256" key="1">
    <source>
        <dbReference type="ARBA" id="ARBA00005092"/>
    </source>
</evidence>
<evidence type="ECO:0000256" key="9">
    <source>
        <dbReference type="ARBA" id="ARBA00047176"/>
    </source>
</evidence>
<evidence type="ECO:0000256" key="5">
    <source>
        <dbReference type="ARBA" id="ARBA00045120"/>
    </source>
</evidence>
<dbReference type="RefSeq" id="WP_086636734.1">
    <property type="nucleotide sequence ID" value="NZ_MRZU01000003.1"/>
</dbReference>
<evidence type="ECO:0000313" key="13">
    <source>
        <dbReference type="Proteomes" id="UP000195137"/>
    </source>
</evidence>
<dbReference type="PANTHER" id="PTHR36577">
    <property type="entry name" value="DUF521 DOMAIN PROTEIN (AFU_ORTHOLOGUE AFUA_6G00490)"/>
    <property type="match status" value="1"/>
</dbReference>
<dbReference type="GO" id="GO:0008299">
    <property type="term" value="P:isoprenoid biosynthetic process"/>
    <property type="evidence" value="ECO:0007669"/>
    <property type="project" value="UniProtKB-KW"/>
</dbReference>
<dbReference type="Proteomes" id="UP000195137">
    <property type="component" value="Unassembled WGS sequence"/>
</dbReference>
<comment type="pathway">
    <text evidence="1">Isoprenoid biosynthesis; isopentenyl diphosphate biosynthesis via mevalonate pathway.</text>
</comment>
<name>A0A1Y3GED4_9EURY</name>
<keyword evidence="13" id="KW-1185">Reference proteome</keyword>
<evidence type="ECO:0000256" key="6">
    <source>
        <dbReference type="ARBA" id="ARBA00045299"/>
    </source>
</evidence>
<evidence type="ECO:0000256" key="10">
    <source>
        <dbReference type="ARBA" id="ARBA00047196"/>
    </source>
</evidence>
<feature type="domain" description="Phosphomevalonate dehydratase large subunit-like" evidence="11">
    <location>
        <begin position="1"/>
        <end position="383"/>
    </location>
</feature>
<comment type="function">
    <text evidence="6">Component of a hydro-lyase that catalyzes the dehydration of mevalonate 5-phosphate (MVA5P) to form trans-anhydromevalonate 5-phosphate (tAHMP). Involved in the archaeal mevalonate (MVA) pathway, which provides fundamental precursors for isoprenoid biosynthesis, such as isopentenyl diphosphate (IPP) and dimethylallyl diphosphate (DMAPP).</text>
</comment>
<evidence type="ECO:0000313" key="12">
    <source>
        <dbReference type="EMBL" id="OUJ18663.1"/>
    </source>
</evidence>
<evidence type="ECO:0000256" key="2">
    <source>
        <dbReference type="ARBA" id="ARBA00023004"/>
    </source>
</evidence>